<evidence type="ECO:0000313" key="2">
    <source>
        <dbReference type="Proteomes" id="UP000253426"/>
    </source>
</evidence>
<reference evidence="1 2" key="1">
    <citation type="submission" date="2018-06" db="EMBL/GenBank/DDBJ databases">
        <title>Genomic Encyclopedia of Type Strains, Phase IV (KMG-IV): sequencing the most valuable type-strain genomes for metagenomic binning, comparative biology and taxonomic classification.</title>
        <authorList>
            <person name="Goeker M."/>
        </authorList>
    </citation>
    <scope>NUCLEOTIDE SEQUENCE [LARGE SCALE GENOMIC DNA]</scope>
    <source>
        <strain evidence="1 2">DSM 25532</strain>
    </source>
</reference>
<gene>
    <name evidence="1" type="ORF">DES53_112127</name>
</gene>
<proteinExistence type="predicted"/>
<sequence length="50" mass="5894">MQVLRWKWKRETPGTEGEWKEISTADTTRTMSIHDYKLCYPSTTAFPTIT</sequence>
<dbReference type="EMBL" id="QNRR01000012">
    <property type="protein sequence ID" value="RBP38129.1"/>
    <property type="molecule type" value="Genomic_DNA"/>
</dbReference>
<accession>A0A366H8N1</accession>
<keyword evidence="2" id="KW-1185">Reference proteome</keyword>
<name>A0A366H8N1_9BACT</name>
<organism evidence="1 2">
    <name type="scientific">Roseimicrobium gellanilyticum</name>
    <dbReference type="NCBI Taxonomy" id="748857"/>
    <lineage>
        <taxon>Bacteria</taxon>
        <taxon>Pseudomonadati</taxon>
        <taxon>Verrucomicrobiota</taxon>
        <taxon>Verrucomicrobiia</taxon>
        <taxon>Verrucomicrobiales</taxon>
        <taxon>Verrucomicrobiaceae</taxon>
        <taxon>Roseimicrobium</taxon>
    </lineage>
</organism>
<protein>
    <submittedName>
        <fullName evidence="1">Uncharacterized protein</fullName>
    </submittedName>
</protein>
<evidence type="ECO:0000313" key="1">
    <source>
        <dbReference type="EMBL" id="RBP38129.1"/>
    </source>
</evidence>
<comment type="caution">
    <text evidence="1">The sequence shown here is derived from an EMBL/GenBank/DDBJ whole genome shotgun (WGS) entry which is preliminary data.</text>
</comment>
<dbReference type="Proteomes" id="UP000253426">
    <property type="component" value="Unassembled WGS sequence"/>
</dbReference>
<dbReference type="AlphaFoldDB" id="A0A366H8N1"/>
<dbReference type="RefSeq" id="WP_170157418.1">
    <property type="nucleotide sequence ID" value="NZ_QNRR01000012.1"/>
</dbReference>